<feature type="region of interest" description="Disordered" evidence="1">
    <location>
        <begin position="1"/>
        <end position="527"/>
    </location>
</feature>
<accession>A0A6M4WUN6</accession>
<feature type="compositionally biased region" description="Gly residues" evidence="1">
    <location>
        <begin position="392"/>
        <end position="442"/>
    </location>
</feature>
<proteinExistence type="predicted"/>
<feature type="compositionally biased region" description="Low complexity" evidence="1">
    <location>
        <begin position="53"/>
        <end position="63"/>
    </location>
</feature>
<sequence length="837" mass="80768">MSRETDSPSSGPNGRGGAAYPSGTPPYGTPVVSDGGADAGRSSAQPEERKTETTLTTRIRINIPGSRPIPPVVMRTPVADAESKGGDSPEGNAQAGADAQSAPSAPAVGHSSSDTGSFELPAEPAPAAETSNWFAPRKSGPGKGGQGGGSTNGAGLPGGSAAGTGAPTGAPAGAAGPGAGTGAGAPGGARPGNGRPGGVVGSMSVPGGSRPGGTNGAGVPGGATGGPVAPGHGGGTGSFDVTEALGAGPLGNGPRPGQPGQPGRPPVQGQGPGQGAGGAEPRRDNLPYFSDNGQSGQSGQNGQNGFGAPNGTHGQGPQGGLPAGPGGSYDFNGPDGPGGPGGRGGPQGGPAGPTGGPVTGDGPMVPPMGGAPYGAAGAPGAPGVTRPPGAPGGPGMPSGPGGPGGPGGPNGRGGPAGPGGPRAVGAGPGAGPGTGRLPGGGLSDDTAILTPQKPAPEPGAAGYGGRPVDNVSGHTVTSGIPVVPGGQGGTRTDGPLPHTPPKGPDPAPQSAPAGESRNAKKKKKKGRSKLPLLGGLVVVAGVGLYGAGLLMNHSDVPKGTTVLGVDIGGGTSDDAVKKLDDAFSKRVTQALKLSVDGDTVTLKPDQAGLQFDMQATVDDAAKSDYNPVSVIGSLFGQHREVEPAMPVDEEKLQAALESAAGGSGSATDGTIKFESGKAVAVYGKAGKGIDATQAQEAVVAAYRTQVETGTTTAVKVPTTDKKPTISDAEVDRMMKEFAEPAMSGKVTVMTDAAHTVSFSPKNSLWKFLQVKAVNGKLVESYDQAALTELYGGTFNGVLITRGTGQKTAVTVQDVISALRPALKSETERTGVIDTDPS</sequence>
<feature type="compositionally biased region" description="Gly residues" evidence="1">
    <location>
        <begin position="175"/>
        <end position="200"/>
    </location>
</feature>
<feature type="compositionally biased region" description="Low complexity" evidence="1">
    <location>
        <begin position="292"/>
        <end position="303"/>
    </location>
</feature>
<evidence type="ECO:0000256" key="1">
    <source>
        <dbReference type="SAM" id="MobiDB-lite"/>
    </source>
</evidence>
<feature type="compositionally biased region" description="Pro residues" evidence="1">
    <location>
        <begin position="497"/>
        <end position="509"/>
    </location>
</feature>
<gene>
    <name evidence="2" type="ORF">G9272_29435</name>
</gene>
<feature type="compositionally biased region" description="Gly residues" evidence="1">
    <location>
        <begin position="141"/>
        <end position="162"/>
    </location>
</feature>
<dbReference type="RefSeq" id="WP_171399297.1">
    <property type="nucleotide sequence ID" value="NZ_CP049838.1"/>
</dbReference>
<dbReference type="PANTHER" id="PTHR35788:SF1">
    <property type="entry name" value="EXPORTED PROTEIN"/>
    <property type="match status" value="1"/>
</dbReference>
<name>A0A6M4WUN6_9ACTN</name>
<evidence type="ECO:0000313" key="2">
    <source>
        <dbReference type="EMBL" id="QJT03898.1"/>
    </source>
</evidence>
<feature type="compositionally biased region" description="Low complexity" evidence="1">
    <location>
        <begin position="360"/>
        <end position="387"/>
    </location>
</feature>
<feature type="compositionally biased region" description="Gly residues" evidence="1">
    <location>
        <begin position="313"/>
        <end position="327"/>
    </location>
</feature>
<feature type="compositionally biased region" description="Low complexity" evidence="1">
    <location>
        <begin position="163"/>
        <end position="174"/>
    </location>
</feature>
<organism evidence="2 3">
    <name type="scientific">Streptomyces asoensis</name>
    <dbReference type="NCBI Taxonomy" id="249586"/>
    <lineage>
        <taxon>Bacteria</taxon>
        <taxon>Bacillati</taxon>
        <taxon>Actinomycetota</taxon>
        <taxon>Actinomycetes</taxon>
        <taxon>Kitasatosporales</taxon>
        <taxon>Streptomycetaceae</taxon>
        <taxon>Streptomyces</taxon>
    </lineage>
</organism>
<feature type="compositionally biased region" description="Gly residues" evidence="1">
    <location>
        <begin position="209"/>
        <end position="225"/>
    </location>
</feature>
<dbReference type="Proteomes" id="UP000502665">
    <property type="component" value="Chromosome"/>
</dbReference>
<reference evidence="2" key="1">
    <citation type="submission" date="2020-03" db="EMBL/GenBank/DDBJ databases">
        <title>Molecular networking-based the target discovery of potent antiproliferative macrolactams: 5/6/7/16 polycyclic ansamycins and glycosylated trienomycin from Streptomyces cacaoi subsp. asoensis.</title>
        <authorList>
            <person name="Liu L.-L."/>
        </authorList>
    </citation>
    <scope>NUCLEOTIDE SEQUENCE [LARGE SCALE GENOMIC DNA]</scope>
    <source>
        <strain evidence="2">H2S5</strain>
    </source>
</reference>
<evidence type="ECO:0000313" key="3">
    <source>
        <dbReference type="Proteomes" id="UP000502665"/>
    </source>
</evidence>
<feature type="compositionally biased region" description="Pro residues" evidence="1">
    <location>
        <begin position="256"/>
        <end position="265"/>
    </location>
</feature>
<dbReference type="EMBL" id="CP049838">
    <property type="protein sequence ID" value="QJT03898.1"/>
    <property type="molecule type" value="Genomic_DNA"/>
</dbReference>
<dbReference type="InterPro" id="IPR052913">
    <property type="entry name" value="Glycopeptide_resist_protein"/>
</dbReference>
<feature type="compositionally biased region" description="Gly residues" evidence="1">
    <location>
        <begin position="335"/>
        <end position="359"/>
    </location>
</feature>
<protein>
    <recommendedName>
        <fullName evidence="4">Peptidoglycan binding domain-containing protein</fullName>
    </recommendedName>
</protein>
<dbReference type="AlphaFoldDB" id="A0A6M4WUN6"/>
<dbReference type="PANTHER" id="PTHR35788">
    <property type="entry name" value="EXPORTED PROTEIN-RELATED"/>
    <property type="match status" value="1"/>
</dbReference>
<keyword evidence="3" id="KW-1185">Reference proteome</keyword>
<evidence type="ECO:0008006" key="4">
    <source>
        <dbReference type="Google" id="ProtNLM"/>
    </source>
</evidence>
<feature type="compositionally biased region" description="Low complexity" evidence="1">
    <location>
        <begin position="119"/>
        <end position="129"/>
    </location>
</feature>